<name>A0A6C0HHG7_9ZZZZ</name>
<reference evidence="1" key="1">
    <citation type="journal article" date="2020" name="Nature">
        <title>Giant virus diversity and host interactions through global metagenomics.</title>
        <authorList>
            <person name="Schulz F."/>
            <person name="Roux S."/>
            <person name="Paez-Espino D."/>
            <person name="Jungbluth S."/>
            <person name="Walsh D.A."/>
            <person name="Denef V.J."/>
            <person name="McMahon K.D."/>
            <person name="Konstantinidis K.T."/>
            <person name="Eloe-Fadrosh E.A."/>
            <person name="Kyrpides N.C."/>
            <person name="Woyke T."/>
        </authorList>
    </citation>
    <scope>NUCLEOTIDE SEQUENCE</scope>
    <source>
        <strain evidence="1">GVMAG-M-3300023184-105</strain>
    </source>
</reference>
<protein>
    <recommendedName>
        <fullName evidence="2">Glycosyltransferase</fullName>
    </recommendedName>
</protein>
<accession>A0A6C0HHG7</accession>
<evidence type="ECO:0000313" key="1">
    <source>
        <dbReference type="EMBL" id="QHT80078.1"/>
    </source>
</evidence>
<organism evidence="1">
    <name type="scientific">viral metagenome</name>
    <dbReference type="NCBI Taxonomy" id="1070528"/>
    <lineage>
        <taxon>unclassified sequences</taxon>
        <taxon>metagenomes</taxon>
        <taxon>organismal metagenomes</taxon>
    </lineage>
</organism>
<sequence length="203" mass="23950">MSHNIDHIFYINLAYRQDRRQEIEQELANFGLQYERYDAIATPGCGSIGCSYSHLGVLRLARERGYKNVLVFEDDFQFKVSKDEFEDGLAKLFALPTQFDVCMLGYNLNRGEIVEGIPWLTRVHEAQTMSGYLVNYTMYDRLIELYEWSSPLMASTREHWNYACDQAWKRFQPGAQWYCFTKRMGVQRPSHSDNTDHFEDYQC</sequence>
<dbReference type="EMBL" id="MN739960">
    <property type="protein sequence ID" value="QHT80078.1"/>
    <property type="molecule type" value="Genomic_DNA"/>
</dbReference>
<evidence type="ECO:0008006" key="2">
    <source>
        <dbReference type="Google" id="ProtNLM"/>
    </source>
</evidence>
<dbReference type="AlphaFoldDB" id="A0A6C0HHG7"/>
<proteinExistence type="predicted"/>